<evidence type="ECO:0000256" key="1">
    <source>
        <dbReference type="SAM" id="MobiDB-lite"/>
    </source>
</evidence>
<reference evidence="3" key="1">
    <citation type="submission" date="2019-05" db="EMBL/GenBank/DDBJ databases">
        <title>Annotation for the trematode Fasciolopsis buski.</title>
        <authorList>
            <person name="Choi Y.-J."/>
        </authorList>
    </citation>
    <scope>NUCLEOTIDE SEQUENCE</scope>
    <source>
        <strain evidence="3">HT</strain>
        <tissue evidence="3">Whole worm</tissue>
    </source>
</reference>
<dbReference type="SUPFAM" id="SSF52949">
    <property type="entry name" value="Macro domain-like"/>
    <property type="match status" value="1"/>
</dbReference>
<dbReference type="Gene3D" id="3.40.220.10">
    <property type="entry name" value="Leucine Aminopeptidase, subunit E, domain 1"/>
    <property type="match status" value="1"/>
</dbReference>
<dbReference type="Pfam" id="PF01661">
    <property type="entry name" value="Macro"/>
    <property type="match status" value="1"/>
</dbReference>
<name>A0A8E0S1H5_9TREM</name>
<accession>A0A8E0S1H5</accession>
<dbReference type="PANTHER" id="PTHR23430">
    <property type="entry name" value="HISTONE H2A"/>
    <property type="match status" value="1"/>
</dbReference>
<dbReference type="GO" id="GO:0003677">
    <property type="term" value="F:DNA binding"/>
    <property type="evidence" value="ECO:0007669"/>
    <property type="project" value="InterPro"/>
</dbReference>
<evidence type="ECO:0000313" key="3">
    <source>
        <dbReference type="EMBL" id="KAA0195366.1"/>
    </source>
</evidence>
<feature type="region of interest" description="Disordered" evidence="1">
    <location>
        <begin position="130"/>
        <end position="151"/>
    </location>
</feature>
<keyword evidence="4" id="KW-1185">Reference proteome</keyword>
<dbReference type="Gene3D" id="1.10.20.10">
    <property type="entry name" value="Histone, subunit A"/>
    <property type="match status" value="1"/>
</dbReference>
<dbReference type="InterPro" id="IPR002119">
    <property type="entry name" value="Histone_H2A"/>
</dbReference>
<dbReference type="PRINTS" id="PR00303">
    <property type="entry name" value="SECYTRNLCASE"/>
</dbReference>
<dbReference type="CDD" id="cd00074">
    <property type="entry name" value="HFD_H2A"/>
    <property type="match status" value="1"/>
</dbReference>
<gene>
    <name evidence="3" type="ORF">FBUS_10367</name>
</gene>
<dbReference type="InterPro" id="IPR002589">
    <property type="entry name" value="Macro_dom"/>
</dbReference>
<dbReference type="AlphaFoldDB" id="A0A8E0S1H5"/>
<feature type="domain" description="Macro" evidence="2">
    <location>
        <begin position="146"/>
        <end position="280"/>
    </location>
</feature>
<proteinExistence type="predicted"/>
<dbReference type="EMBL" id="LUCM01003768">
    <property type="protein sequence ID" value="KAA0195366.1"/>
    <property type="molecule type" value="Genomic_DNA"/>
</dbReference>
<dbReference type="OrthoDB" id="9421954at2759"/>
<protein>
    <submittedName>
        <fullName evidence="3">Histone H2A</fullName>
    </submittedName>
</protein>
<evidence type="ECO:0000259" key="2">
    <source>
        <dbReference type="PROSITE" id="PS51154"/>
    </source>
</evidence>
<dbReference type="GO" id="GO:0046982">
    <property type="term" value="F:protein heterodimerization activity"/>
    <property type="evidence" value="ECO:0007669"/>
    <property type="project" value="InterPro"/>
</dbReference>
<dbReference type="GO" id="GO:0000786">
    <property type="term" value="C:nucleosome"/>
    <property type="evidence" value="ECO:0007669"/>
    <property type="project" value="InterPro"/>
</dbReference>
<dbReference type="GO" id="GO:0030527">
    <property type="term" value="F:structural constituent of chromatin"/>
    <property type="evidence" value="ECO:0007669"/>
    <property type="project" value="InterPro"/>
</dbReference>
<dbReference type="InterPro" id="IPR009072">
    <property type="entry name" value="Histone-fold"/>
</dbReference>
<dbReference type="SMART" id="SM00414">
    <property type="entry name" value="H2A"/>
    <property type="match status" value="1"/>
</dbReference>
<evidence type="ECO:0000313" key="4">
    <source>
        <dbReference type="Proteomes" id="UP000728185"/>
    </source>
</evidence>
<dbReference type="SUPFAM" id="SSF47113">
    <property type="entry name" value="Histone-fold"/>
    <property type="match status" value="1"/>
</dbReference>
<dbReference type="Proteomes" id="UP000728185">
    <property type="component" value="Unassembled WGS sequence"/>
</dbReference>
<dbReference type="PROSITE" id="PS51154">
    <property type="entry name" value="MACRO"/>
    <property type="match status" value="1"/>
</dbReference>
<dbReference type="InterPro" id="IPR043472">
    <property type="entry name" value="Macro_dom-like"/>
</dbReference>
<comment type="caution">
    <text evidence="3">The sequence shown here is derived from an EMBL/GenBank/DDBJ whole genome shotgun (WGS) entry which is preliminary data.</text>
</comment>
<sequence length="280" mass="30273">MRTTQTVKPKGCVLSKSARSGLIFPVARILRYMKQGNAFRSKRVATKASVYLSAVIEYVTSKIILQLISAGELSELAGVHAQRDRKKIISPRHIMFAVANDDELFKCLGSVTFPFSGVVPQILAALVSSNAKSPRRSSPRPRVPTGTLSERSVGQNTKLVVLRGNILSTPGTVVVHPTARRIVFAGQVGSALQSVGGAMLADIIAKDLETNGPMEPEGVRLTEAVNMPFDYILHCDSPSYQSGNPEDSKRRLSNVIEKCLRLCDERGLPHLVLPSVGSGK</sequence>
<organism evidence="3 4">
    <name type="scientific">Fasciolopsis buskii</name>
    <dbReference type="NCBI Taxonomy" id="27845"/>
    <lineage>
        <taxon>Eukaryota</taxon>
        <taxon>Metazoa</taxon>
        <taxon>Spiralia</taxon>
        <taxon>Lophotrochozoa</taxon>
        <taxon>Platyhelminthes</taxon>
        <taxon>Trematoda</taxon>
        <taxon>Digenea</taxon>
        <taxon>Plagiorchiida</taxon>
        <taxon>Echinostomata</taxon>
        <taxon>Echinostomatoidea</taxon>
        <taxon>Fasciolidae</taxon>
        <taxon>Fasciolopsis</taxon>
    </lineage>
</organism>